<protein>
    <recommendedName>
        <fullName evidence="4">DUF3078 domain-containing protein</fullName>
    </recommendedName>
</protein>
<feature type="signal peptide" evidence="1">
    <location>
        <begin position="1"/>
        <end position="23"/>
    </location>
</feature>
<comment type="caution">
    <text evidence="2">The sequence shown here is derived from an EMBL/GenBank/DDBJ whole genome shotgun (WGS) entry which is preliminary data.</text>
</comment>
<evidence type="ECO:0000313" key="2">
    <source>
        <dbReference type="EMBL" id="PHN04298.1"/>
    </source>
</evidence>
<evidence type="ECO:0000256" key="1">
    <source>
        <dbReference type="SAM" id="SignalP"/>
    </source>
</evidence>
<reference evidence="2 3" key="1">
    <citation type="submission" date="2017-10" db="EMBL/GenBank/DDBJ databases">
        <title>The draft genome sequence of Lewinella nigricans NBRC 102662.</title>
        <authorList>
            <person name="Wang K."/>
        </authorList>
    </citation>
    <scope>NUCLEOTIDE SEQUENCE [LARGE SCALE GENOMIC DNA]</scope>
    <source>
        <strain evidence="2 3">NBRC 102662</strain>
    </source>
</reference>
<dbReference type="Pfam" id="PF11276">
    <property type="entry name" value="DUF3078"/>
    <property type="match status" value="1"/>
</dbReference>
<organism evidence="2 3">
    <name type="scientific">Flavilitoribacter nigricans (strain ATCC 23147 / DSM 23189 / NBRC 102662 / NCIMB 1420 / SS-2)</name>
    <name type="common">Lewinella nigricans</name>
    <dbReference type="NCBI Taxonomy" id="1122177"/>
    <lineage>
        <taxon>Bacteria</taxon>
        <taxon>Pseudomonadati</taxon>
        <taxon>Bacteroidota</taxon>
        <taxon>Saprospiria</taxon>
        <taxon>Saprospirales</taxon>
        <taxon>Lewinellaceae</taxon>
        <taxon>Flavilitoribacter</taxon>
    </lineage>
</organism>
<dbReference type="AlphaFoldDB" id="A0A2D0N7C3"/>
<sequence>MRSKTFVFVLLSIFIGSFHSLSAQDKKEVPDGWRHGAGLGVDMSQLLQINPKVGAGQNRLGFGGAVNYFAKFKKKRLAWDNTVSWQFGIQRLGSGIIAQGTSDKIPFQKAIDELRFNSKIGFKAADTSKFNYAANLSFLSQLTKTFEGPKSYPGFYLSDITSIDTTYEGDPLQSKLFSPATITLSVGIDYNPAENLSIYYSPVGGKFIIVADNDIAARGVHGNPVRGMQVDGRYVDYDNVDAQLGSLLRMNYSSNFMEEKMTVTSALTLFSNYVREPQNIDVDWTNEVNLKILKNIQLAFLVNVFYDHDVKVQITDYEFPSGIRKDEEGNPVTGRRVSMTQQLLIKYATTF</sequence>
<dbReference type="OrthoDB" id="1495718at2"/>
<evidence type="ECO:0000313" key="3">
    <source>
        <dbReference type="Proteomes" id="UP000223913"/>
    </source>
</evidence>
<dbReference type="EMBL" id="PDUD01000026">
    <property type="protein sequence ID" value="PHN04298.1"/>
    <property type="molecule type" value="Genomic_DNA"/>
</dbReference>
<dbReference type="RefSeq" id="WP_099152324.1">
    <property type="nucleotide sequence ID" value="NZ_PDUD01000026.1"/>
</dbReference>
<keyword evidence="3" id="KW-1185">Reference proteome</keyword>
<evidence type="ECO:0008006" key="4">
    <source>
        <dbReference type="Google" id="ProtNLM"/>
    </source>
</evidence>
<name>A0A2D0N7C3_FLAN2</name>
<gene>
    <name evidence="2" type="ORF">CRP01_22305</name>
</gene>
<dbReference type="InterPro" id="IPR021428">
    <property type="entry name" value="DUF3078"/>
</dbReference>
<keyword evidence="1" id="KW-0732">Signal</keyword>
<accession>A0A2D0N7C3</accession>
<proteinExistence type="predicted"/>
<feature type="chain" id="PRO_5012248837" description="DUF3078 domain-containing protein" evidence="1">
    <location>
        <begin position="24"/>
        <end position="351"/>
    </location>
</feature>
<dbReference type="Proteomes" id="UP000223913">
    <property type="component" value="Unassembled WGS sequence"/>
</dbReference>